<dbReference type="Proteomes" id="UP000501346">
    <property type="component" value="Chromosome SeXIII-ScXIII"/>
</dbReference>
<dbReference type="GO" id="GO:0005869">
    <property type="term" value="C:dynactin complex"/>
    <property type="evidence" value="ECO:0007669"/>
    <property type="project" value="InterPro"/>
</dbReference>
<dbReference type="PANTHER" id="PTHR15346">
    <property type="entry name" value="DYNACTIN SUBUNIT"/>
    <property type="match status" value="1"/>
</dbReference>
<evidence type="ECO:0000256" key="2">
    <source>
        <dbReference type="ARBA" id="ARBA00022490"/>
    </source>
</evidence>
<feature type="coiled-coil region" evidence="3">
    <location>
        <begin position="346"/>
        <end position="373"/>
    </location>
</feature>
<evidence type="ECO:0000256" key="3">
    <source>
        <dbReference type="SAM" id="Coils"/>
    </source>
</evidence>
<proteinExistence type="predicted"/>
<comment type="subcellular location">
    <subcellularLocation>
        <location evidence="1">Cytoplasm</location>
    </subcellularLocation>
</comment>
<dbReference type="EMBL" id="CP049010">
    <property type="protein sequence ID" value="QID87430.1"/>
    <property type="molecule type" value="Genomic_DNA"/>
</dbReference>
<reference evidence="4 5" key="1">
    <citation type="journal article" date="2019" name="BMC Genomics">
        <title>Chromosome level assembly and comparative genome analysis confirm lager-brewing yeasts originated from a single hybridization.</title>
        <authorList>
            <person name="Salazar A.N."/>
            <person name="Gorter de Vries A.R."/>
            <person name="van den Broek M."/>
            <person name="Brouwers N."/>
            <person name="de la Torre Cortes P."/>
            <person name="Kuijpers N.G.A."/>
            <person name="Daran J.G."/>
            <person name="Abeel T."/>
        </authorList>
    </citation>
    <scope>NUCLEOTIDE SEQUENCE [LARGE SCALE GENOMIC DNA]</scope>
    <source>
        <strain evidence="4 5">CBS 1483</strain>
    </source>
</reference>
<evidence type="ECO:0000313" key="4">
    <source>
        <dbReference type="EMBL" id="QID87430.1"/>
    </source>
</evidence>
<protein>
    <submittedName>
        <fullName evidence="4">Component of the dynactin complex</fullName>
    </submittedName>
</protein>
<dbReference type="InterPro" id="IPR028133">
    <property type="entry name" value="Dynamitin"/>
</dbReference>
<dbReference type="GO" id="GO:0005737">
    <property type="term" value="C:cytoplasm"/>
    <property type="evidence" value="ECO:0007669"/>
    <property type="project" value="UniProtKB-SubCell"/>
</dbReference>
<name>A0A6C1EF62_SACPS</name>
<dbReference type="OrthoDB" id="4977at2759"/>
<evidence type="ECO:0000313" key="5">
    <source>
        <dbReference type="Proteomes" id="UP000501346"/>
    </source>
</evidence>
<organism evidence="4 5">
    <name type="scientific">Saccharomyces pastorianus</name>
    <name type="common">Lager yeast</name>
    <name type="synonym">Saccharomyces cerevisiae x Saccharomyces eubayanus</name>
    <dbReference type="NCBI Taxonomy" id="27292"/>
    <lineage>
        <taxon>Eukaryota</taxon>
        <taxon>Fungi</taxon>
        <taxon>Dikarya</taxon>
        <taxon>Ascomycota</taxon>
        <taxon>Saccharomycotina</taxon>
        <taxon>Saccharomycetes</taxon>
        <taxon>Saccharomycetales</taxon>
        <taxon>Saccharomycetaceae</taxon>
        <taxon>Saccharomyces</taxon>
    </lineage>
</organism>
<accession>A0A6C1EF62</accession>
<keyword evidence="2" id="KW-0963">Cytoplasm</keyword>
<keyword evidence="3" id="KW-0175">Coiled coil</keyword>
<dbReference type="GO" id="GO:0007017">
    <property type="term" value="P:microtubule-based process"/>
    <property type="evidence" value="ECO:0007669"/>
    <property type="project" value="InterPro"/>
</dbReference>
<keyword evidence="5" id="KW-1185">Reference proteome</keyword>
<dbReference type="Pfam" id="PF04912">
    <property type="entry name" value="Dynamitin"/>
    <property type="match status" value="1"/>
</dbReference>
<dbReference type="AlphaFoldDB" id="A0A6C1EF62"/>
<feature type="coiled-coil region" evidence="3">
    <location>
        <begin position="96"/>
        <end position="123"/>
    </location>
</feature>
<sequence length="378" mass="44445">MNVIDLSDPAISVDYDSLIGIDDEESQEVFENEVKEDAQQEQQEGTVLTNDKVIVEPKRDIESLRKVIREQLLFDVFRNRQSDHNDERKVISNKDAESRQGKLDRIRKELKELETEDPSLERRNEIRELCKLQSKLAMQSSSTFANLEKELIGDSESQPITMLPDISLDMTSFKRLQKLDQRISGMERYVGVPGILEGQEDGKSVYNRVNELYRTIQLLQDDDKEGEKLRKFQDRLRELNEQFENSLLGKKIQRDQKLGDETVNKIITPESKIKEINDMYAMFKQYRDSLPQLTERMKALNKMNNKVVDVYETTRRLNSQITSVREQEQVWLKTLEQLDVKFNEQETKIRQNMDQITRKIDSLEDRVSHSKTEHKIDE</sequence>
<gene>
    <name evidence="4" type="primary">JNM1_2</name>
    <name evidence="4" type="ORF">GRS66_010107</name>
</gene>
<evidence type="ECO:0000256" key="1">
    <source>
        <dbReference type="ARBA" id="ARBA00004496"/>
    </source>
</evidence>